<dbReference type="GO" id="GO:0032259">
    <property type="term" value="P:methylation"/>
    <property type="evidence" value="ECO:0007669"/>
    <property type="project" value="UniProtKB-KW"/>
</dbReference>
<gene>
    <name evidence="10" type="ORF">A3K51_03195</name>
</gene>
<dbReference type="EMBL" id="METD01000001">
    <property type="protein sequence ID" value="OGB73803.1"/>
    <property type="molecule type" value="Genomic_DNA"/>
</dbReference>
<accession>A0A1F4NQQ5</accession>
<dbReference type="GO" id="GO:0003677">
    <property type="term" value="F:DNA binding"/>
    <property type="evidence" value="ECO:0007669"/>
    <property type="project" value="UniProtKB-KW"/>
</dbReference>
<name>A0A1F4NQQ5_UNCK3</name>
<evidence type="ECO:0000259" key="8">
    <source>
        <dbReference type="Pfam" id="PF07669"/>
    </source>
</evidence>
<feature type="domain" description="TaqI-like C-terminal specificity" evidence="9">
    <location>
        <begin position="710"/>
        <end position="826"/>
    </location>
</feature>
<dbReference type="InterPro" id="IPR011639">
    <property type="entry name" value="MethylTrfase_TaqI-like_dom"/>
</dbReference>
<proteinExistence type="predicted"/>
<dbReference type="InterPro" id="IPR002052">
    <property type="entry name" value="DNA_methylase_N6_adenine_CS"/>
</dbReference>
<dbReference type="Gene3D" id="3.90.220.10">
    <property type="entry name" value="Adenine-n6-DNA-methyltransferase Taqi, Chain A, domain 2"/>
    <property type="match status" value="1"/>
</dbReference>
<dbReference type="InterPro" id="IPR023135">
    <property type="entry name" value="N6_DNA_MeTrfase_TaqI_C"/>
</dbReference>
<evidence type="ECO:0000256" key="6">
    <source>
        <dbReference type="ARBA" id="ARBA00023125"/>
    </source>
</evidence>
<comment type="caution">
    <text evidence="10">The sequence shown here is derived from an EMBL/GenBank/DDBJ whole genome shotgun (WGS) entry which is preliminary data.</text>
</comment>
<dbReference type="InterPro" id="IPR050953">
    <property type="entry name" value="N4_N6_ade-DNA_methylase"/>
</dbReference>
<dbReference type="InterPro" id="IPR029063">
    <property type="entry name" value="SAM-dependent_MTases_sf"/>
</dbReference>
<organism evidence="10 11">
    <name type="scientific">candidate division Kazan bacterium RIFCSPLOWO2_01_FULL_45_19</name>
    <dbReference type="NCBI Taxonomy" id="1798538"/>
    <lineage>
        <taxon>Bacteria</taxon>
        <taxon>Bacteria division Kazan-3B-28</taxon>
    </lineage>
</organism>
<evidence type="ECO:0000256" key="3">
    <source>
        <dbReference type="ARBA" id="ARBA00022679"/>
    </source>
</evidence>
<protein>
    <recommendedName>
        <fullName evidence="1">site-specific DNA-methyltransferase (adenine-specific)</fullName>
        <ecNumber evidence="1">2.1.1.72</ecNumber>
    </recommendedName>
</protein>
<evidence type="ECO:0000256" key="4">
    <source>
        <dbReference type="ARBA" id="ARBA00022691"/>
    </source>
</evidence>
<dbReference type="PRINTS" id="PR00507">
    <property type="entry name" value="N12N6MTFRASE"/>
</dbReference>
<evidence type="ECO:0000256" key="2">
    <source>
        <dbReference type="ARBA" id="ARBA00022603"/>
    </source>
</evidence>
<dbReference type="PANTHER" id="PTHR33841:SF1">
    <property type="entry name" value="DNA METHYLTRANSFERASE A"/>
    <property type="match status" value="1"/>
</dbReference>
<dbReference type="PROSITE" id="PS00092">
    <property type="entry name" value="N6_MTASE"/>
    <property type="match status" value="1"/>
</dbReference>
<comment type="catalytic activity">
    <reaction evidence="7">
        <text>a 2'-deoxyadenosine in DNA + S-adenosyl-L-methionine = an N(6)-methyl-2'-deoxyadenosine in DNA + S-adenosyl-L-homocysteine + H(+)</text>
        <dbReference type="Rhea" id="RHEA:15197"/>
        <dbReference type="Rhea" id="RHEA-COMP:12418"/>
        <dbReference type="Rhea" id="RHEA-COMP:12419"/>
        <dbReference type="ChEBI" id="CHEBI:15378"/>
        <dbReference type="ChEBI" id="CHEBI:57856"/>
        <dbReference type="ChEBI" id="CHEBI:59789"/>
        <dbReference type="ChEBI" id="CHEBI:90615"/>
        <dbReference type="ChEBI" id="CHEBI:90616"/>
        <dbReference type="EC" id="2.1.1.72"/>
    </reaction>
</comment>
<evidence type="ECO:0000313" key="11">
    <source>
        <dbReference type="Proteomes" id="UP000178085"/>
    </source>
</evidence>
<dbReference type="InterPro" id="IPR025931">
    <property type="entry name" value="TaqI_C"/>
</dbReference>
<dbReference type="SUPFAM" id="SSF53335">
    <property type="entry name" value="S-adenosyl-L-methionine-dependent methyltransferases"/>
    <property type="match status" value="1"/>
</dbReference>
<keyword evidence="4" id="KW-0949">S-adenosyl-L-methionine</keyword>
<keyword evidence="3" id="KW-0808">Transferase</keyword>
<dbReference type="PANTHER" id="PTHR33841">
    <property type="entry name" value="DNA METHYLTRANSFERASE YEEA-RELATED"/>
    <property type="match status" value="1"/>
</dbReference>
<keyword evidence="6" id="KW-0238">DNA-binding</keyword>
<dbReference type="GO" id="GO:0009007">
    <property type="term" value="F:site-specific DNA-methyltransferase (adenine-specific) activity"/>
    <property type="evidence" value="ECO:0007669"/>
    <property type="project" value="UniProtKB-EC"/>
</dbReference>
<reference evidence="10 11" key="1">
    <citation type="journal article" date="2016" name="Nat. Commun.">
        <title>Thousands of microbial genomes shed light on interconnected biogeochemical processes in an aquifer system.</title>
        <authorList>
            <person name="Anantharaman K."/>
            <person name="Brown C.T."/>
            <person name="Hug L.A."/>
            <person name="Sharon I."/>
            <person name="Castelle C.J."/>
            <person name="Probst A.J."/>
            <person name="Thomas B.C."/>
            <person name="Singh A."/>
            <person name="Wilkins M.J."/>
            <person name="Karaoz U."/>
            <person name="Brodie E.L."/>
            <person name="Williams K.H."/>
            <person name="Hubbard S.S."/>
            <person name="Banfield J.F."/>
        </authorList>
    </citation>
    <scope>NUCLEOTIDE SEQUENCE [LARGE SCALE GENOMIC DNA]</scope>
</reference>
<evidence type="ECO:0000259" key="9">
    <source>
        <dbReference type="Pfam" id="PF12950"/>
    </source>
</evidence>
<dbReference type="Pfam" id="PF12950">
    <property type="entry name" value="TaqI_C"/>
    <property type="match status" value="1"/>
</dbReference>
<evidence type="ECO:0000313" key="10">
    <source>
        <dbReference type="EMBL" id="OGB73803.1"/>
    </source>
</evidence>
<keyword evidence="5" id="KW-0680">Restriction system</keyword>
<dbReference type="GO" id="GO:0009307">
    <property type="term" value="P:DNA restriction-modification system"/>
    <property type="evidence" value="ECO:0007669"/>
    <property type="project" value="UniProtKB-KW"/>
</dbReference>
<dbReference type="Proteomes" id="UP000178085">
    <property type="component" value="Unassembled WGS sequence"/>
</dbReference>
<dbReference type="Pfam" id="PF07669">
    <property type="entry name" value="Eco57I"/>
    <property type="match status" value="1"/>
</dbReference>
<dbReference type="Gene3D" id="3.40.50.150">
    <property type="entry name" value="Vaccinia Virus protein VP39"/>
    <property type="match status" value="1"/>
</dbReference>
<evidence type="ECO:0000256" key="5">
    <source>
        <dbReference type="ARBA" id="ARBA00022747"/>
    </source>
</evidence>
<keyword evidence="2" id="KW-0489">Methyltransferase</keyword>
<feature type="domain" description="Type II methyltransferase M.TaqI-like" evidence="8">
    <location>
        <begin position="421"/>
        <end position="591"/>
    </location>
</feature>
<evidence type="ECO:0000256" key="7">
    <source>
        <dbReference type="ARBA" id="ARBA00047942"/>
    </source>
</evidence>
<sequence length="906" mass="104597">MKEVAQEKIRALVEKYNEVKAAGKLKSYTEEETKKEFILPLFEALGWEVHKKEEVSAEEKISSSFVDYGFYSDGRVKFYLEAKKLGADLHKEEFANQAIRYSWNKGATWAVLTDFESIKVFNAQVIDGSLSDKLFFEISCTEYLERLDQLWLLSKESFNKNLLDKCAEGWGKKLQRISVTNLLYKDLQKCRAILTKSLSAWNPKVDKDLLDEGVQKLLDRIIFIRVAEDRDIEPKTLIPMIREWEPQKGRITLYKMMVDKFRELDDIYDSNLFSKHSFETWDEYDGSTSEVIKILHGKEGYYEYDFRAMPTDVLGAVYENYLGYKLEQSQKGVAVQKDTKKRKEQGIYYTPTYVVDYIVKNALGPVLNQCKTITDLKKIRILDPACGSGSFLIKAFELLVEKYKEFGVKESSLSKYEILTQNIYGVDLDPQAVEIARLNLLLAALDKKIKLPLLTHNIQMGNSLISGSDDELKKYFGNDFRKQMPFEWEKEFKEIFEQGGFDVVLGNPPWGAMLDSSMKQYLVEKYEFLEYQIDTYVAFIGRAFQLLKEKGRMSFVVPSTWLNMHYFKKIRRLLIENSRLEKMIVFLYQVFNRVTAEICIFVCSKVQPADGEVLVANVKSVEEFGNIQYDKIKQNLWVGNYELGFNTFYSASEVALVNRVSEGTIVLDEIADITVGIKPYQVGKGKPKQTKEDVDNRIFDANTEVDSEYKPYLSGKDFNRYVIFGVNKWIKYGEWLAEPRSSLNFGHKKIVVRQTADKIIAAVDAKGLLDLNNVHNIVITYQSYSEEFVTALLNSKLMDFVYNFFVPETGRVFAEVKAVNLAKMPIKNLNSKDTKIKATSNLIEESVKQMINLQVELQGITKDTEQYDRMWSRVVQLDNEINQLVYTLYGLTPEEIKIIEGMGRIG</sequence>
<dbReference type="AlphaFoldDB" id="A0A1F4NQQ5"/>
<dbReference type="EC" id="2.1.1.72" evidence="1"/>
<evidence type="ECO:0000256" key="1">
    <source>
        <dbReference type="ARBA" id="ARBA00011900"/>
    </source>
</evidence>